<name>A0A5B8A0V4_9BACT</name>
<dbReference type="AlphaFoldDB" id="A0A5B8A0V4"/>
<protein>
    <recommendedName>
        <fullName evidence="3">DUF4157 domain-containing protein</fullName>
    </recommendedName>
</protein>
<dbReference type="KEGG" id="hyj:FHG12_06480"/>
<evidence type="ECO:0008006" key="3">
    <source>
        <dbReference type="Google" id="ProtNLM"/>
    </source>
</evidence>
<dbReference type="RefSeq" id="WP_139514952.1">
    <property type="nucleotide sequence ID" value="NZ_CP040896.1"/>
</dbReference>
<dbReference type="Proteomes" id="UP000305398">
    <property type="component" value="Chromosome"/>
</dbReference>
<evidence type="ECO:0000313" key="1">
    <source>
        <dbReference type="EMBL" id="QDA59772.1"/>
    </source>
</evidence>
<keyword evidence="2" id="KW-1185">Reference proteome</keyword>
<organism evidence="1 2">
    <name type="scientific">Hymenobacter jejuensis</name>
    <dbReference type="NCBI Taxonomy" id="2502781"/>
    <lineage>
        <taxon>Bacteria</taxon>
        <taxon>Pseudomonadati</taxon>
        <taxon>Bacteroidota</taxon>
        <taxon>Cytophagia</taxon>
        <taxon>Cytophagales</taxon>
        <taxon>Hymenobacteraceae</taxon>
        <taxon>Hymenobacter</taxon>
    </lineage>
</organism>
<gene>
    <name evidence="1" type="ORF">FHG12_06480</name>
</gene>
<dbReference type="OrthoDB" id="679343at2"/>
<reference evidence="1 2" key="1">
    <citation type="submission" date="2019-06" db="EMBL/GenBank/DDBJ databases">
        <authorList>
            <person name="Srinivasan S."/>
        </authorList>
    </citation>
    <scope>NUCLEOTIDE SEQUENCE [LARGE SCALE GENOMIC DNA]</scope>
    <source>
        <strain evidence="1 2">17J68-5</strain>
    </source>
</reference>
<sequence>MELPRIIENSPFARVARLKLGSGSVAMVLGNSIHLSGATREEFLRDPHWVAHEMCHIRQFREHGYWGFLWKYLLGWVRHGYYNIPFEAEARQAGECEAHLYAGGLPLPAPEERHKGVGPKRKKG</sequence>
<dbReference type="EMBL" id="CP040896">
    <property type="protein sequence ID" value="QDA59772.1"/>
    <property type="molecule type" value="Genomic_DNA"/>
</dbReference>
<proteinExistence type="predicted"/>
<evidence type="ECO:0000313" key="2">
    <source>
        <dbReference type="Proteomes" id="UP000305398"/>
    </source>
</evidence>
<accession>A0A5B8A0V4</accession>